<feature type="transmembrane region" description="Helical" evidence="2">
    <location>
        <begin position="35"/>
        <end position="55"/>
    </location>
</feature>
<dbReference type="Pfam" id="PF01936">
    <property type="entry name" value="NYN"/>
    <property type="match status" value="1"/>
</dbReference>
<name>A0A6A3ZF40_9STRA</name>
<dbReference type="EMBL" id="QXFW01000045">
    <property type="protein sequence ID" value="KAE9028374.1"/>
    <property type="molecule type" value="Genomic_DNA"/>
</dbReference>
<proteinExistence type="predicted"/>
<evidence type="ECO:0000313" key="5">
    <source>
        <dbReference type="EMBL" id="KAE9028374.1"/>
    </source>
</evidence>
<dbReference type="Proteomes" id="UP000488956">
    <property type="component" value="Unassembled WGS sequence"/>
</dbReference>
<comment type="caution">
    <text evidence="8">The sequence shown here is derived from an EMBL/GenBank/DDBJ whole genome shotgun (WGS) entry which is preliminary data.</text>
</comment>
<keyword evidence="2" id="KW-0812">Transmembrane</keyword>
<dbReference type="Proteomes" id="UP000440367">
    <property type="component" value="Unassembled WGS sequence"/>
</dbReference>
<dbReference type="EMBL" id="QXGC01000027">
    <property type="protein sequence ID" value="KAE9254148.1"/>
    <property type="molecule type" value="Genomic_DNA"/>
</dbReference>
<evidence type="ECO:0000313" key="14">
    <source>
        <dbReference type="Proteomes" id="UP000440367"/>
    </source>
</evidence>
<evidence type="ECO:0000256" key="1">
    <source>
        <dbReference type="SAM" id="MobiDB-lite"/>
    </source>
</evidence>
<evidence type="ECO:0000313" key="9">
    <source>
        <dbReference type="EMBL" id="KAE9254148.1"/>
    </source>
</evidence>
<accession>A0A6A3ZF40</accession>
<dbReference type="EMBL" id="QXGE01000053">
    <property type="protein sequence ID" value="KAE9327278.1"/>
    <property type="molecule type" value="Genomic_DNA"/>
</dbReference>
<evidence type="ECO:0000313" key="6">
    <source>
        <dbReference type="EMBL" id="KAE9136083.1"/>
    </source>
</evidence>
<evidence type="ECO:0000256" key="3">
    <source>
        <dbReference type="SAM" id="SignalP"/>
    </source>
</evidence>
<dbReference type="EMBL" id="QXGD01000043">
    <property type="protein sequence ID" value="KAE9256640.1"/>
    <property type="molecule type" value="Genomic_DNA"/>
</dbReference>
<organism evidence="8 12">
    <name type="scientific">Phytophthora fragariae</name>
    <dbReference type="NCBI Taxonomy" id="53985"/>
    <lineage>
        <taxon>Eukaryota</taxon>
        <taxon>Sar</taxon>
        <taxon>Stramenopiles</taxon>
        <taxon>Oomycota</taxon>
        <taxon>Peronosporomycetes</taxon>
        <taxon>Peronosporales</taxon>
        <taxon>Peronosporaceae</taxon>
        <taxon>Phytophthora</taxon>
    </lineage>
</organism>
<evidence type="ECO:0000313" key="16">
    <source>
        <dbReference type="Proteomes" id="UP000460718"/>
    </source>
</evidence>
<reference evidence="12 13" key="1">
    <citation type="submission" date="2018-08" db="EMBL/GenBank/DDBJ databases">
        <title>Genomic investigation of the strawberry pathogen Phytophthora fragariae indicates pathogenicity is determined by transcriptional variation in three key races.</title>
        <authorList>
            <person name="Adams T.M."/>
            <person name="Armitage A.D."/>
            <person name="Sobczyk M.K."/>
            <person name="Bates H.J."/>
            <person name="Dunwell J.M."/>
            <person name="Nellist C.F."/>
            <person name="Harrison R.J."/>
        </authorList>
    </citation>
    <scope>NUCLEOTIDE SEQUENCE [LARGE SCALE GENOMIC DNA]</scope>
    <source>
        <strain evidence="11 13">A4</strain>
        <strain evidence="10 14">BC-1</strain>
        <strain evidence="9 17">BC-23</strain>
        <strain evidence="8 12">NOV-27</strain>
        <strain evidence="7 15">NOV-71</strain>
        <strain evidence="6 18">ONT-3</strain>
        <strain evidence="5 16">SCRP245</strain>
    </source>
</reference>
<dbReference type="Gene3D" id="3.40.50.1010">
    <property type="entry name" value="5'-nuclease"/>
    <property type="match status" value="1"/>
</dbReference>
<evidence type="ECO:0000313" key="15">
    <source>
        <dbReference type="Proteomes" id="UP000441208"/>
    </source>
</evidence>
<dbReference type="EMBL" id="QXGB01000034">
    <property type="protein sequence ID" value="KAE9235600.1"/>
    <property type="molecule type" value="Genomic_DNA"/>
</dbReference>
<keyword evidence="12" id="KW-1185">Reference proteome</keyword>
<feature type="compositionally biased region" description="Acidic residues" evidence="1">
    <location>
        <begin position="375"/>
        <end position="390"/>
    </location>
</feature>
<evidence type="ECO:0000313" key="11">
    <source>
        <dbReference type="EMBL" id="KAE9327278.1"/>
    </source>
</evidence>
<keyword evidence="2" id="KW-1133">Transmembrane helix</keyword>
<evidence type="ECO:0000313" key="13">
    <source>
        <dbReference type="Proteomes" id="UP000437068"/>
    </source>
</evidence>
<dbReference type="EMBL" id="QXFX01000048">
    <property type="protein sequence ID" value="KAE9136083.1"/>
    <property type="molecule type" value="Genomic_DNA"/>
</dbReference>
<sequence length="453" mass="51302">MKILSVFAALHALATPAHAKSNSSVSSLEELWMFIAVVYAAVLVPLLGYFLYSLVSDPATGQVLTVIQYRVQRRLQRPRKRDDPTLGWKALAASSGMTKKRKERSKSTALIIDGAYARIQGQVLSGKLDFASLRTELEYLVGTQFEECWYFDSQRFDARGNSPLAAEYHALKYARPYGPQFQVKVLSTKKYNCRCTNCGHRFTQNVQKGVDNAIATKLLTLTTQNDMDRVVLFSGDGDFYTSLRYVRSALRKEIWVVGYWGTISWDLQQLSTGIIWINDIWGRVKHQARRSGGGRPLSRGNRYSATRSTRQPHRRSQRDYHSRRSHQWRERYEISEDRHGPYRPARLHSRELSPQREFTPARTHRLDSPFQGDGAECEEVNLSGSEDEDTVNSSPRGEEDASCTGAEGQVKIRPTQFPLPMAVPVMVTPSPISTADNNARSRPLFEWAFGEGA</sequence>
<dbReference type="Proteomes" id="UP000476176">
    <property type="component" value="Unassembled WGS sequence"/>
</dbReference>
<evidence type="ECO:0000313" key="10">
    <source>
        <dbReference type="EMBL" id="KAE9256640.1"/>
    </source>
</evidence>
<evidence type="ECO:0000259" key="4">
    <source>
        <dbReference type="Pfam" id="PF01936"/>
    </source>
</evidence>
<dbReference type="Proteomes" id="UP000433483">
    <property type="component" value="Unassembled WGS sequence"/>
</dbReference>
<protein>
    <recommendedName>
        <fullName evidence="4">NYN domain-containing protein</fullName>
    </recommendedName>
</protein>
<dbReference type="AlphaFoldDB" id="A0A6A3ZF40"/>
<gene>
    <name evidence="11" type="ORF">PF001_g1984</name>
    <name evidence="10" type="ORF">PF002_g1752</name>
    <name evidence="9" type="ORF">PF004_g1182</name>
    <name evidence="8" type="ORF">PF005_g1386</name>
    <name evidence="7" type="ORF">PF007_g2213</name>
    <name evidence="6" type="ORF">PF010_g1853</name>
    <name evidence="5" type="ORF">PF011_g1585</name>
</gene>
<dbReference type="EMBL" id="QXFZ01000059">
    <property type="protein sequence ID" value="KAE9136343.1"/>
    <property type="molecule type" value="Genomic_DNA"/>
</dbReference>
<feature type="compositionally biased region" description="Basic and acidic residues" evidence="1">
    <location>
        <begin position="317"/>
        <end position="340"/>
    </location>
</feature>
<dbReference type="Proteomes" id="UP000460718">
    <property type="component" value="Unassembled WGS sequence"/>
</dbReference>
<dbReference type="Proteomes" id="UP000437068">
    <property type="component" value="Unassembled WGS sequence"/>
</dbReference>
<keyword evidence="3" id="KW-0732">Signal</keyword>
<evidence type="ECO:0000313" key="7">
    <source>
        <dbReference type="EMBL" id="KAE9136343.1"/>
    </source>
</evidence>
<feature type="chain" id="PRO_5033873972" description="NYN domain-containing protein" evidence="3">
    <location>
        <begin position="20"/>
        <end position="453"/>
    </location>
</feature>
<evidence type="ECO:0000313" key="17">
    <source>
        <dbReference type="Proteomes" id="UP000476176"/>
    </source>
</evidence>
<evidence type="ECO:0000256" key="2">
    <source>
        <dbReference type="SAM" id="Phobius"/>
    </source>
</evidence>
<feature type="signal peptide" evidence="3">
    <location>
        <begin position="1"/>
        <end position="19"/>
    </location>
</feature>
<dbReference type="OrthoDB" id="439808at2759"/>
<evidence type="ECO:0000313" key="8">
    <source>
        <dbReference type="EMBL" id="KAE9235600.1"/>
    </source>
</evidence>
<dbReference type="Proteomes" id="UP000441208">
    <property type="component" value="Unassembled WGS sequence"/>
</dbReference>
<feature type="domain" description="NYN" evidence="4">
    <location>
        <begin position="156"/>
        <end position="275"/>
    </location>
</feature>
<feature type="region of interest" description="Disordered" evidence="1">
    <location>
        <begin position="288"/>
        <end position="410"/>
    </location>
</feature>
<dbReference type="InterPro" id="IPR021139">
    <property type="entry name" value="NYN"/>
</dbReference>
<keyword evidence="2" id="KW-0472">Membrane</keyword>
<dbReference type="GO" id="GO:0004540">
    <property type="term" value="F:RNA nuclease activity"/>
    <property type="evidence" value="ECO:0007669"/>
    <property type="project" value="InterPro"/>
</dbReference>
<evidence type="ECO:0000313" key="18">
    <source>
        <dbReference type="Proteomes" id="UP000488956"/>
    </source>
</evidence>
<evidence type="ECO:0000313" key="12">
    <source>
        <dbReference type="Proteomes" id="UP000433483"/>
    </source>
</evidence>